<dbReference type="PANTHER" id="PTHR12598:SF0">
    <property type="entry name" value="COPPER HOMEOSTASIS PROTEIN CUTC HOMOLOG"/>
    <property type="match status" value="1"/>
</dbReference>
<keyword evidence="5" id="KW-1185">Reference proteome</keyword>
<dbReference type="AlphaFoldDB" id="C0W5C6"/>
<dbReference type="HOGENOM" id="CLU_050555_3_3_11"/>
<dbReference type="PANTHER" id="PTHR12598">
    <property type="entry name" value="COPPER HOMEOSTASIS PROTEIN CUTC"/>
    <property type="match status" value="1"/>
</dbReference>
<dbReference type="RefSeq" id="WP_006548037.1">
    <property type="nucleotide sequence ID" value="NZ_DS999574.1"/>
</dbReference>
<feature type="region of interest" description="Disordered" evidence="3">
    <location>
        <begin position="277"/>
        <end position="318"/>
    </location>
</feature>
<feature type="region of interest" description="Disordered" evidence="3">
    <location>
        <begin position="1"/>
        <end position="24"/>
    </location>
</feature>
<dbReference type="EMBL" id="ACFH01000073">
    <property type="protein sequence ID" value="EEH66075.1"/>
    <property type="molecule type" value="Genomic_DNA"/>
</dbReference>
<dbReference type="SUPFAM" id="SSF110395">
    <property type="entry name" value="CutC-like"/>
    <property type="match status" value="1"/>
</dbReference>
<comment type="similarity">
    <text evidence="1">Belongs to the CutC family.</text>
</comment>
<sequence length="318" mass="33202">MRLAGSAPSLRHLSSPAPETTPWRDMPHVVVEICTEDVEGVRLSARAGADRAELCDNLGAEGTTPSIGTVESAIFAASEEVAQRRALAGPHWAKQPDAAPFGLRIMIRPRGGSFVFSSDEGRAMVADVRRMAALAREMSEYTRPQRVAGSVAPQPPAVEIGFVMGVLTSEHVIDRGLLRLLIDTADGAPVTFNKAIDATRDLVEAYGDLGGLGVDYVLTSGGSPTALEGAEVLRGLVSTPGGPRVIAAGHVRPANTAEVIERTGVREIHMRCSRDDCAPGAPQRTDEAKVRRAVEAARSLGRPAGADSGSGADSGTGA</sequence>
<feature type="compositionally biased region" description="Basic and acidic residues" evidence="3">
    <location>
        <begin position="284"/>
        <end position="295"/>
    </location>
</feature>
<proteinExistence type="inferred from homology"/>
<gene>
    <name evidence="4" type="ORF">HMPREF0058_1070</name>
</gene>
<evidence type="ECO:0000313" key="5">
    <source>
        <dbReference type="Proteomes" id="UP000004778"/>
    </source>
</evidence>
<evidence type="ECO:0000256" key="2">
    <source>
        <dbReference type="ARBA" id="ARBA00019014"/>
    </source>
</evidence>
<dbReference type="STRING" id="103621.GCA_001067145_00153"/>
<dbReference type="Pfam" id="PF03932">
    <property type="entry name" value="CutC"/>
    <property type="match status" value="2"/>
</dbReference>
<organism evidence="4 5">
    <name type="scientific">Actinomyces urogenitalis DSM 15434</name>
    <dbReference type="NCBI Taxonomy" id="525246"/>
    <lineage>
        <taxon>Bacteria</taxon>
        <taxon>Bacillati</taxon>
        <taxon>Actinomycetota</taxon>
        <taxon>Actinomycetes</taxon>
        <taxon>Actinomycetales</taxon>
        <taxon>Actinomycetaceae</taxon>
        <taxon>Actinomyces</taxon>
    </lineage>
</organism>
<dbReference type="Proteomes" id="UP000004778">
    <property type="component" value="Unassembled WGS sequence"/>
</dbReference>
<dbReference type="Gene3D" id="3.20.20.380">
    <property type="entry name" value="Copper homeostasis (CutC) domain"/>
    <property type="match status" value="1"/>
</dbReference>
<accession>C0W5C6</accession>
<protein>
    <recommendedName>
        <fullName evidence="2">Copper homeostasis protein cutC homolog</fullName>
    </recommendedName>
</protein>
<dbReference type="InterPro" id="IPR005627">
    <property type="entry name" value="CutC-like"/>
</dbReference>
<comment type="caution">
    <text evidence="4">The sequence shown here is derived from an EMBL/GenBank/DDBJ whole genome shotgun (WGS) entry which is preliminary data.</text>
</comment>
<evidence type="ECO:0000256" key="1">
    <source>
        <dbReference type="ARBA" id="ARBA00007768"/>
    </source>
</evidence>
<reference evidence="4 5" key="1">
    <citation type="submission" date="2009-01" db="EMBL/GenBank/DDBJ databases">
        <authorList>
            <person name="Qin X."/>
            <person name="Bachman B."/>
            <person name="Battles P."/>
            <person name="Bell A."/>
            <person name="Bess C."/>
            <person name="Bickham C."/>
            <person name="Chaboub L."/>
            <person name="Chen D."/>
            <person name="Coyle M."/>
            <person name="Deiros D.R."/>
            <person name="Dinh H."/>
            <person name="Forbes L."/>
            <person name="Fowler G."/>
            <person name="Francisco L."/>
            <person name="Fu Q."/>
            <person name="Gubbala S."/>
            <person name="Hale W."/>
            <person name="Han Y."/>
            <person name="Hemphill L."/>
            <person name="Highlander S.K."/>
            <person name="Hirani K."/>
            <person name="Hogues M."/>
            <person name="Jackson L."/>
            <person name="Jakkamsetti A."/>
            <person name="Javaid M."/>
            <person name="Jiang H."/>
            <person name="Korchina V."/>
            <person name="Kovar C."/>
            <person name="Lara F."/>
            <person name="Lee S."/>
            <person name="Mata R."/>
            <person name="Mathew T."/>
            <person name="Moen C."/>
            <person name="Morales K."/>
            <person name="Munidasa M."/>
            <person name="Nazareth L."/>
            <person name="Ngo R."/>
            <person name="Nguyen L."/>
            <person name="Okwuonu G."/>
            <person name="Ongeri F."/>
            <person name="Patil S."/>
            <person name="Petrosino J."/>
            <person name="Pham C."/>
            <person name="Pham P."/>
            <person name="Pu L.-L."/>
            <person name="Puazo M."/>
            <person name="Raj R."/>
            <person name="Reid J."/>
            <person name="Rouhana J."/>
            <person name="Saada N."/>
            <person name="Shang Y."/>
            <person name="Simmons D."/>
            <person name="Thornton R."/>
            <person name="Warren J."/>
            <person name="Weissenberger G."/>
            <person name="Zhang J."/>
            <person name="Zhang L."/>
            <person name="Zhou C."/>
            <person name="Zhu D."/>
            <person name="Muzny D."/>
            <person name="Worley K."/>
            <person name="Gibbs R."/>
        </authorList>
    </citation>
    <scope>NUCLEOTIDE SEQUENCE [LARGE SCALE GENOMIC DNA]</scope>
    <source>
        <strain evidence="4 5">DSM 15434</strain>
    </source>
</reference>
<dbReference type="InterPro" id="IPR036822">
    <property type="entry name" value="CutC-like_dom_sf"/>
</dbReference>
<name>C0W5C6_9ACTO</name>
<dbReference type="eggNOG" id="COG3142">
    <property type="taxonomic scope" value="Bacteria"/>
</dbReference>
<dbReference type="GO" id="GO:0005507">
    <property type="term" value="F:copper ion binding"/>
    <property type="evidence" value="ECO:0007669"/>
    <property type="project" value="TreeGrafter"/>
</dbReference>
<evidence type="ECO:0000256" key="3">
    <source>
        <dbReference type="SAM" id="MobiDB-lite"/>
    </source>
</evidence>
<evidence type="ECO:0000313" key="4">
    <source>
        <dbReference type="EMBL" id="EEH66075.1"/>
    </source>
</evidence>